<dbReference type="InterPro" id="IPR011050">
    <property type="entry name" value="Pectin_lyase_fold/virulence"/>
</dbReference>
<name>A0A3B0CML4_9BACL</name>
<evidence type="ECO:0000313" key="1">
    <source>
        <dbReference type="EMBL" id="RKN85754.1"/>
    </source>
</evidence>
<reference evidence="1 2" key="1">
    <citation type="journal article" date="2007" name="Int. J. Syst. Evol. Microbiol.">
        <title>Paenibacillus ginsengarvi sp. nov., isolated from soil from ginseng cultivation.</title>
        <authorList>
            <person name="Yoon M.H."/>
            <person name="Ten L.N."/>
            <person name="Im W.T."/>
        </authorList>
    </citation>
    <scope>NUCLEOTIDE SEQUENCE [LARGE SCALE GENOMIC DNA]</scope>
    <source>
        <strain evidence="1 2">KCTC 13059</strain>
    </source>
</reference>
<dbReference type="SUPFAM" id="SSF51126">
    <property type="entry name" value="Pectin lyase-like"/>
    <property type="match status" value="1"/>
</dbReference>
<comment type="caution">
    <text evidence="1">The sequence shown here is derived from an EMBL/GenBank/DDBJ whole genome shotgun (WGS) entry which is preliminary data.</text>
</comment>
<protein>
    <submittedName>
        <fullName evidence="1">Uncharacterized protein</fullName>
    </submittedName>
</protein>
<sequence length="566" mass="60067">MSEKDENERWDGQDRSGLSRRTLLASLGIAGVSLAAGSMVQAKGVDGILHAAEQLGQGKLPFVTRDMDDPETMDSLVAGLLDNASSETRASLKKALGAELPEIPVASFAHLKVGNDWAPAIEAAIASLPAASGPSGQSGGVIRLPSGRVEISRMIVMEKAIILQGAGAFTTTIVPSTAFSGPALFRWKRDPSVILAPGAFARDLNVEMINIPAIAFHGLGLYDNILFENVRVVGVHGSVNAFRFEPNPEVTMKVSQTLTLINTYARSNDGTGAAPLYYLEHCQEVVLINAKALGSYGGGGTVIGTRSGYELVDCRGIAFYGCSFAFVTDGLKIRAATRDVTGVFVHDSTVESCNRWLNTSGTGTFRVRELRVDKPRVEGGAGGALIGQTESATIEYEPLTFGADVSRVKHPRAEKVFIPASMFSPNVGSPVLSKWDFSYAAGHVFPAAGTTGVTAILPIPTYWSNYKLIAVWTATSGTVAGTKAAIRIQHDWAQAGNKQYVTGPMGVVYADAPSSDYTQVRTVLSSGNATSSESFRAVRIQREGDDAGDTLPSPVSFQGLIIEREF</sequence>
<dbReference type="InterPro" id="IPR006311">
    <property type="entry name" value="TAT_signal"/>
</dbReference>
<dbReference type="Gene3D" id="2.160.20.10">
    <property type="entry name" value="Single-stranded right-handed beta-helix, Pectin lyase-like"/>
    <property type="match status" value="1"/>
</dbReference>
<proteinExistence type="predicted"/>
<dbReference type="PROSITE" id="PS51318">
    <property type="entry name" value="TAT"/>
    <property type="match status" value="1"/>
</dbReference>
<dbReference type="OrthoDB" id="9795222at2"/>
<dbReference type="InterPro" id="IPR012334">
    <property type="entry name" value="Pectin_lyas_fold"/>
</dbReference>
<evidence type="ECO:0000313" key="2">
    <source>
        <dbReference type="Proteomes" id="UP000282311"/>
    </source>
</evidence>
<accession>A0A3B0CML4</accession>
<dbReference type="EMBL" id="RBAH01000003">
    <property type="protein sequence ID" value="RKN85754.1"/>
    <property type="molecule type" value="Genomic_DNA"/>
</dbReference>
<keyword evidence="2" id="KW-1185">Reference proteome</keyword>
<gene>
    <name evidence="1" type="ORF">D7M11_05275</name>
</gene>
<dbReference type="Proteomes" id="UP000282311">
    <property type="component" value="Unassembled WGS sequence"/>
</dbReference>
<organism evidence="1 2">
    <name type="scientific">Paenibacillus ginsengarvi</name>
    <dbReference type="NCBI Taxonomy" id="400777"/>
    <lineage>
        <taxon>Bacteria</taxon>
        <taxon>Bacillati</taxon>
        <taxon>Bacillota</taxon>
        <taxon>Bacilli</taxon>
        <taxon>Bacillales</taxon>
        <taxon>Paenibacillaceae</taxon>
        <taxon>Paenibacillus</taxon>
    </lineage>
</organism>
<dbReference type="AlphaFoldDB" id="A0A3B0CML4"/>
<dbReference type="RefSeq" id="WP_120746123.1">
    <property type="nucleotide sequence ID" value="NZ_RBAH01000003.1"/>
</dbReference>